<evidence type="ECO:0000256" key="2">
    <source>
        <dbReference type="ARBA" id="ARBA00022679"/>
    </source>
</evidence>
<feature type="region of interest" description="Disordered" evidence="8">
    <location>
        <begin position="1227"/>
        <end position="1274"/>
    </location>
</feature>
<dbReference type="InterPro" id="IPR012337">
    <property type="entry name" value="RNaseH-like_sf"/>
</dbReference>
<dbReference type="CDD" id="cd01647">
    <property type="entry name" value="RT_LTR"/>
    <property type="match status" value="1"/>
</dbReference>
<comment type="caution">
    <text evidence="11">The sequence shown here is derived from an EMBL/GenBank/DDBJ whole genome shotgun (WGS) entry which is preliminary data.</text>
</comment>
<feature type="domain" description="Integrase catalytic" evidence="10">
    <location>
        <begin position="997"/>
        <end position="1150"/>
    </location>
</feature>
<protein>
    <recommendedName>
        <fullName evidence="1">RNA-directed DNA polymerase</fullName>
        <ecNumber evidence="1">2.7.7.49</ecNumber>
    </recommendedName>
</protein>
<dbReference type="GO" id="GO:0015074">
    <property type="term" value="P:DNA integration"/>
    <property type="evidence" value="ECO:0007669"/>
    <property type="project" value="InterPro"/>
</dbReference>
<dbReference type="InterPro" id="IPR001969">
    <property type="entry name" value="Aspartic_peptidase_AS"/>
</dbReference>
<dbReference type="CDD" id="cd09274">
    <property type="entry name" value="RNase_HI_RT_Ty3"/>
    <property type="match status" value="1"/>
</dbReference>
<keyword evidence="7" id="KW-0695">RNA-directed DNA polymerase</keyword>
<evidence type="ECO:0000256" key="1">
    <source>
        <dbReference type="ARBA" id="ARBA00012493"/>
    </source>
</evidence>
<keyword evidence="2" id="KW-0808">Transferase</keyword>
<dbReference type="GO" id="GO:0004519">
    <property type="term" value="F:endonuclease activity"/>
    <property type="evidence" value="ECO:0007669"/>
    <property type="project" value="UniProtKB-KW"/>
</dbReference>
<dbReference type="Pfam" id="PF17921">
    <property type="entry name" value="Integrase_H2C2"/>
    <property type="match status" value="1"/>
</dbReference>
<dbReference type="Gene3D" id="2.40.70.10">
    <property type="entry name" value="Acid Proteases"/>
    <property type="match status" value="1"/>
</dbReference>
<organism evidence="11 12">
    <name type="scientific">Pinctada imbricata</name>
    <name type="common">Atlantic pearl-oyster</name>
    <name type="synonym">Pinctada martensii</name>
    <dbReference type="NCBI Taxonomy" id="66713"/>
    <lineage>
        <taxon>Eukaryota</taxon>
        <taxon>Metazoa</taxon>
        <taxon>Spiralia</taxon>
        <taxon>Lophotrochozoa</taxon>
        <taxon>Mollusca</taxon>
        <taxon>Bivalvia</taxon>
        <taxon>Autobranchia</taxon>
        <taxon>Pteriomorphia</taxon>
        <taxon>Pterioida</taxon>
        <taxon>Pterioidea</taxon>
        <taxon>Pteriidae</taxon>
        <taxon>Pinctada</taxon>
    </lineage>
</organism>
<dbReference type="FunFam" id="1.10.340.70:FF:000003">
    <property type="entry name" value="Protein CBG25708"/>
    <property type="match status" value="1"/>
</dbReference>
<accession>A0AA88XIY1</accession>
<dbReference type="EC" id="2.7.7.49" evidence="1"/>
<dbReference type="PROSITE" id="PS00141">
    <property type="entry name" value="ASP_PROTEASE"/>
    <property type="match status" value="1"/>
</dbReference>
<evidence type="ECO:0000256" key="5">
    <source>
        <dbReference type="ARBA" id="ARBA00022759"/>
    </source>
</evidence>
<keyword evidence="12" id="KW-1185">Reference proteome</keyword>
<evidence type="ECO:0000259" key="9">
    <source>
        <dbReference type="PROSITE" id="PS50878"/>
    </source>
</evidence>
<dbReference type="Gene3D" id="3.30.70.270">
    <property type="match status" value="2"/>
</dbReference>
<dbReference type="Gene3D" id="3.30.420.10">
    <property type="entry name" value="Ribonuclease H-like superfamily/Ribonuclease H"/>
    <property type="match status" value="1"/>
</dbReference>
<dbReference type="PANTHER" id="PTHR37984:SF11">
    <property type="entry name" value="INTEGRASE CATALYTIC DOMAIN-CONTAINING PROTEIN"/>
    <property type="match status" value="1"/>
</dbReference>
<evidence type="ECO:0000259" key="10">
    <source>
        <dbReference type="PROSITE" id="PS50994"/>
    </source>
</evidence>
<dbReference type="GO" id="GO:0003676">
    <property type="term" value="F:nucleic acid binding"/>
    <property type="evidence" value="ECO:0007669"/>
    <property type="project" value="InterPro"/>
</dbReference>
<keyword evidence="6" id="KW-0378">Hydrolase</keyword>
<dbReference type="InterPro" id="IPR001878">
    <property type="entry name" value="Znf_CCHC"/>
</dbReference>
<evidence type="ECO:0000256" key="3">
    <source>
        <dbReference type="ARBA" id="ARBA00022695"/>
    </source>
</evidence>
<dbReference type="PROSITE" id="PS50994">
    <property type="entry name" value="INTEGRASE"/>
    <property type="match status" value="1"/>
</dbReference>
<keyword evidence="4" id="KW-0540">Nuclease</keyword>
<dbReference type="InterPro" id="IPR036397">
    <property type="entry name" value="RNaseH_sf"/>
</dbReference>
<dbReference type="SUPFAM" id="SSF56672">
    <property type="entry name" value="DNA/RNA polymerases"/>
    <property type="match status" value="1"/>
</dbReference>
<dbReference type="FunFam" id="3.10.20.370:FF:000001">
    <property type="entry name" value="Retrovirus-related Pol polyprotein from transposon 17.6-like protein"/>
    <property type="match status" value="1"/>
</dbReference>
<dbReference type="Pfam" id="PF00078">
    <property type="entry name" value="RVT_1"/>
    <property type="match status" value="1"/>
</dbReference>
<dbReference type="PROSITE" id="PS50878">
    <property type="entry name" value="RT_POL"/>
    <property type="match status" value="1"/>
</dbReference>
<dbReference type="EMBL" id="VSWD01000012">
    <property type="protein sequence ID" value="KAK3086525.1"/>
    <property type="molecule type" value="Genomic_DNA"/>
</dbReference>
<gene>
    <name evidence="11" type="ORF">FSP39_019591</name>
</gene>
<feature type="region of interest" description="Disordered" evidence="8">
    <location>
        <begin position="1162"/>
        <end position="1197"/>
    </location>
</feature>
<dbReference type="InterPro" id="IPR001584">
    <property type="entry name" value="Integrase_cat-core"/>
</dbReference>
<dbReference type="Gene3D" id="3.10.10.10">
    <property type="entry name" value="HIV Type 1 Reverse Transcriptase, subunit A, domain 1"/>
    <property type="match status" value="1"/>
</dbReference>
<evidence type="ECO:0000313" key="11">
    <source>
        <dbReference type="EMBL" id="KAK3086525.1"/>
    </source>
</evidence>
<dbReference type="InterPro" id="IPR043502">
    <property type="entry name" value="DNA/RNA_pol_sf"/>
</dbReference>
<feature type="compositionally biased region" description="Basic and acidic residues" evidence="8">
    <location>
        <begin position="1162"/>
        <end position="1186"/>
    </location>
</feature>
<dbReference type="GO" id="GO:0003964">
    <property type="term" value="F:RNA-directed DNA polymerase activity"/>
    <property type="evidence" value="ECO:0007669"/>
    <property type="project" value="UniProtKB-KW"/>
</dbReference>
<evidence type="ECO:0000256" key="4">
    <source>
        <dbReference type="ARBA" id="ARBA00022722"/>
    </source>
</evidence>
<keyword evidence="3" id="KW-0548">Nucleotidyltransferase</keyword>
<dbReference type="Proteomes" id="UP001186944">
    <property type="component" value="Unassembled WGS sequence"/>
</dbReference>
<dbReference type="SUPFAM" id="SSF50630">
    <property type="entry name" value="Acid proteases"/>
    <property type="match status" value="1"/>
</dbReference>
<dbReference type="SMART" id="SM00343">
    <property type="entry name" value="ZnF_C2HC"/>
    <property type="match status" value="2"/>
</dbReference>
<dbReference type="GO" id="GO:0004190">
    <property type="term" value="F:aspartic-type endopeptidase activity"/>
    <property type="evidence" value="ECO:0007669"/>
    <property type="project" value="InterPro"/>
</dbReference>
<dbReference type="Gene3D" id="4.10.60.10">
    <property type="entry name" value="Zinc finger, CCHC-type"/>
    <property type="match status" value="1"/>
</dbReference>
<dbReference type="InterPro" id="IPR043128">
    <property type="entry name" value="Rev_trsase/Diguanyl_cyclase"/>
</dbReference>
<proteinExistence type="predicted"/>
<name>A0AA88XIY1_PINIB</name>
<evidence type="ECO:0000313" key="12">
    <source>
        <dbReference type="Proteomes" id="UP001186944"/>
    </source>
</evidence>
<reference evidence="11" key="1">
    <citation type="submission" date="2019-08" db="EMBL/GenBank/DDBJ databases">
        <title>The improved chromosome-level genome for the pearl oyster Pinctada fucata martensii using PacBio sequencing and Hi-C.</title>
        <authorList>
            <person name="Zheng Z."/>
        </authorList>
    </citation>
    <scope>NUCLEOTIDE SEQUENCE</scope>
    <source>
        <strain evidence="11">ZZ-2019</strain>
        <tissue evidence="11">Adductor muscle</tissue>
    </source>
</reference>
<evidence type="ECO:0000256" key="8">
    <source>
        <dbReference type="SAM" id="MobiDB-lite"/>
    </source>
</evidence>
<dbReference type="InterPro" id="IPR021109">
    <property type="entry name" value="Peptidase_aspartic_dom_sf"/>
</dbReference>
<dbReference type="InterPro" id="IPR041373">
    <property type="entry name" value="RT_RNaseH"/>
</dbReference>
<sequence length="1292" mass="147993">MAESLPVFPQFKVHAEGAVGTRWRKWVQRLENLFVGMKISDNKRRRALLLHYAGEEVYDIFDTLTDTGNDENYDQAKECLKQYFEPKVNKEYERYVFRQSQQHSDETVDQYHTRLRQLANKCEFNDNESEIKSQIIQSCTSNKLRRKALSEDMTLAKLLETARTFELAEKQASGIEKKMASGNVNKIKTKEKKYVVKQKSRPQPKRRDENPKTKCYFCGGRYPHKYECPAKGKTCSNCQKEDHFAAVCRSKPRKQTCKKIENSQTDESEDEYTFSVKGGAKQPKSKIKVNNRNFHMLIDTGSSVNIMDEAAFSKIKPKPTLNQSKTKIFAYGSSNNLKTLGFFTATIESESKISTGKFYVAKGNHGTLLGYESAVELGIIPVIRQLSSNLDKICEEYADRFQGIGKIKGVKVKIHVDESVKPTVQPHRRIPFHLRKKVETELKKLEENDIIEKVEGPTPWVSPIVVAQKPKKPDEIRMCVDMRLPNKAILRTRHITPTVDEIIHDLNGSKFFSKLDMNSGYHQLELDESSRYITTFTTHVGLRRYKRLNFGISSAAEIFQSTVSEALQGISGVKNMSDDIIVYGETEEEHDERLKAVLDRLREQSITLNKSKCEFKKQKLSFFGYIFSSDGVSADPGKIKAIKSARQPTNTSEVRSFLGMTNYVSRFIENYSTITEPLRKLTQKNVNWTWGTNQQNAFDKLKDSLTSDKVMSCYDPKKHTEVVVDASPVGLGAILTQEGKIIAYASRSLTDVEQRYSQTEREALAIIWSCEHFHLYIYGSTFSLVTDHKPLETIFNNPKSRPPARIERWRLRLQAYTFTVKYKRGVDNPADYMSRHPNQALNQSSEEKIAERFINFVAEYAVPKTISLSDIAEASTNDANIQRAIRNLRSGKWHNKTENKQKHSFHKVRNELSIANHDGKEFLLRGSRLVIPFSLQRKIVEIAHEGHQGIVKTKQLLREKVWFPGIDSAVENLCRSCVPCLATTPENKIEPLKMSPLPDSPWNEVSVDFCGPFPSGDYLLVVIDDYSRYPEVEIVHSTSARTTMTRLDKIFATHGIPQVVKTDNGPPFQSQQFRDFSKYMGFKHRKITPLWPRANGEVERFMRTIGKLIKTANIEGKNWKQEIYQFLRNYRATPHSTTGIPPATALFGRNITIRIPEVNFKKDDTKIRQRDRKQKEKMKAHADKKNQAKPSKLQKGDTVIVKQKRENKLSPPYNEKPLEIIENKGSMITAGNEDKTITRNSSAFKEVPKPEMTEITEPSDPPDEPPVSRYNLRKQITPPKYLDDYVVTGISS</sequence>
<dbReference type="InterPro" id="IPR050951">
    <property type="entry name" value="Retrovirus_Pol_polyprotein"/>
</dbReference>
<dbReference type="GO" id="GO:0006508">
    <property type="term" value="P:proteolysis"/>
    <property type="evidence" value="ECO:0007669"/>
    <property type="project" value="InterPro"/>
</dbReference>
<keyword evidence="5" id="KW-0255">Endonuclease</keyword>
<dbReference type="FunFam" id="3.10.10.10:FF:000003">
    <property type="entry name" value="Retrovirus-related Pol polyprotein from transposon 297-like Protein"/>
    <property type="match status" value="1"/>
</dbReference>
<dbReference type="FunFam" id="3.30.70.270:FF:000026">
    <property type="entry name" value="Transposon Ty3-G Gag-Pol polyprotein"/>
    <property type="match status" value="1"/>
</dbReference>
<evidence type="ECO:0000256" key="7">
    <source>
        <dbReference type="ARBA" id="ARBA00022918"/>
    </source>
</evidence>
<dbReference type="PANTHER" id="PTHR37984">
    <property type="entry name" value="PROTEIN CBG26694"/>
    <property type="match status" value="1"/>
</dbReference>
<dbReference type="GO" id="GO:0008270">
    <property type="term" value="F:zinc ion binding"/>
    <property type="evidence" value="ECO:0007669"/>
    <property type="project" value="InterPro"/>
</dbReference>
<dbReference type="InterPro" id="IPR000477">
    <property type="entry name" value="RT_dom"/>
</dbReference>
<dbReference type="SUPFAM" id="SSF53098">
    <property type="entry name" value="Ribonuclease H-like"/>
    <property type="match status" value="1"/>
</dbReference>
<evidence type="ECO:0000256" key="6">
    <source>
        <dbReference type="ARBA" id="ARBA00022801"/>
    </source>
</evidence>
<dbReference type="InterPro" id="IPR041588">
    <property type="entry name" value="Integrase_H2C2"/>
</dbReference>
<feature type="domain" description="Reverse transcriptase" evidence="9">
    <location>
        <begin position="448"/>
        <end position="627"/>
    </location>
</feature>
<dbReference type="Pfam" id="PF17917">
    <property type="entry name" value="RT_RNaseH"/>
    <property type="match status" value="1"/>
</dbReference>
<dbReference type="FunFam" id="3.30.420.10:FF:000063">
    <property type="entry name" value="Retrovirus-related Pol polyprotein from transposon 297-like Protein"/>
    <property type="match status" value="1"/>
</dbReference>
<dbReference type="Pfam" id="PF00665">
    <property type="entry name" value="rve"/>
    <property type="match status" value="1"/>
</dbReference>
<dbReference type="Gene3D" id="1.10.340.70">
    <property type="match status" value="1"/>
</dbReference>